<dbReference type="Pfam" id="PF02179">
    <property type="entry name" value="BAG"/>
    <property type="match status" value="1"/>
</dbReference>
<sequence>MWSWKRPTLSPYASMNQGRAPPDVTDDDYSYITSQDLQSSPSSQPEDDILLVKYRGRTEEAHFPAYSIGDGKLRVHDIRDRVGVMLDLPESQTRRVRLFYKGVQLKEPGALVRDYGVKNMSEILAMIRDDRDSADIRNSSPGRGSYGSEEDIPGAEDESSYGGSSVSGGTGRGSSSGKRRKGRKPKRKPAQPPEEAHVEIDPVHRAAQLEKLKKTKEYYDNDLAPLVLAYIRDPPADKGKSEEQHRRLTETILQQVVLKLDAVEPNGDEVIRSKRKALVRRMQDVMAELDEAKSRT</sequence>
<dbReference type="InterPro" id="IPR029071">
    <property type="entry name" value="Ubiquitin-like_domsf"/>
</dbReference>
<dbReference type="GO" id="GO:0051087">
    <property type="term" value="F:protein-folding chaperone binding"/>
    <property type="evidence" value="ECO:0007669"/>
    <property type="project" value="InterPro"/>
</dbReference>
<dbReference type="Gene3D" id="1.20.58.120">
    <property type="entry name" value="BAG domain"/>
    <property type="match status" value="1"/>
</dbReference>
<evidence type="ECO:0000313" key="3">
    <source>
        <dbReference type="EMBL" id="SPN98702.1"/>
    </source>
</evidence>
<dbReference type="Proteomes" id="UP001187682">
    <property type="component" value="Unassembled WGS sequence"/>
</dbReference>
<dbReference type="SUPFAM" id="SSF63491">
    <property type="entry name" value="BAG domain"/>
    <property type="match status" value="1"/>
</dbReference>
<dbReference type="InterPro" id="IPR036533">
    <property type="entry name" value="BAG_dom_sf"/>
</dbReference>
<dbReference type="AlphaFoldDB" id="A0AAE8MRE6"/>
<comment type="caution">
    <text evidence="3">The sequence shown here is derived from an EMBL/GenBank/DDBJ whole genome shotgun (WGS) entry which is preliminary data.</text>
</comment>
<evidence type="ECO:0000256" key="1">
    <source>
        <dbReference type="SAM" id="MobiDB-lite"/>
    </source>
</evidence>
<reference evidence="3" key="1">
    <citation type="submission" date="2018-03" db="EMBL/GenBank/DDBJ databases">
        <authorList>
            <person name="Guldener U."/>
        </authorList>
    </citation>
    <scope>NUCLEOTIDE SEQUENCE</scope>
</reference>
<proteinExistence type="predicted"/>
<feature type="compositionally biased region" description="Gly residues" evidence="1">
    <location>
        <begin position="165"/>
        <end position="174"/>
    </location>
</feature>
<accession>A0AAE8MRE6</accession>
<dbReference type="EMBL" id="ONZQ02000002">
    <property type="protein sequence ID" value="SPN98702.1"/>
    <property type="molecule type" value="Genomic_DNA"/>
</dbReference>
<gene>
    <name evidence="3" type="ORF">DNG_01746</name>
</gene>
<organism evidence="3 4">
    <name type="scientific">Cephalotrichum gorgonifer</name>
    <dbReference type="NCBI Taxonomy" id="2041049"/>
    <lineage>
        <taxon>Eukaryota</taxon>
        <taxon>Fungi</taxon>
        <taxon>Dikarya</taxon>
        <taxon>Ascomycota</taxon>
        <taxon>Pezizomycotina</taxon>
        <taxon>Sordariomycetes</taxon>
        <taxon>Hypocreomycetidae</taxon>
        <taxon>Microascales</taxon>
        <taxon>Microascaceae</taxon>
        <taxon>Cephalotrichum</taxon>
    </lineage>
</organism>
<dbReference type="InterPro" id="IPR003103">
    <property type="entry name" value="BAG_domain"/>
</dbReference>
<protein>
    <recommendedName>
        <fullName evidence="2">BAG domain-containing protein</fullName>
    </recommendedName>
</protein>
<feature type="compositionally biased region" description="Basic residues" evidence="1">
    <location>
        <begin position="177"/>
        <end position="189"/>
    </location>
</feature>
<evidence type="ECO:0000259" key="2">
    <source>
        <dbReference type="PROSITE" id="PS51035"/>
    </source>
</evidence>
<dbReference type="PROSITE" id="PS51035">
    <property type="entry name" value="BAG"/>
    <property type="match status" value="1"/>
</dbReference>
<dbReference type="SMART" id="SM00264">
    <property type="entry name" value="BAG"/>
    <property type="match status" value="1"/>
</dbReference>
<feature type="domain" description="BAG" evidence="2">
    <location>
        <begin position="235"/>
        <end position="293"/>
    </location>
</feature>
<feature type="compositionally biased region" description="Low complexity" evidence="1">
    <location>
        <begin position="34"/>
        <end position="44"/>
    </location>
</feature>
<feature type="region of interest" description="Disordered" evidence="1">
    <location>
        <begin position="1"/>
        <end position="46"/>
    </location>
</feature>
<dbReference type="SUPFAM" id="SSF54236">
    <property type="entry name" value="Ubiquitin-like"/>
    <property type="match status" value="1"/>
</dbReference>
<name>A0AAE8MRE6_9PEZI</name>
<feature type="region of interest" description="Disordered" evidence="1">
    <location>
        <begin position="133"/>
        <end position="201"/>
    </location>
</feature>
<keyword evidence="4" id="KW-1185">Reference proteome</keyword>
<evidence type="ECO:0000313" key="4">
    <source>
        <dbReference type="Proteomes" id="UP001187682"/>
    </source>
</evidence>
<feature type="compositionally biased region" description="Acidic residues" evidence="1">
    <location>
        <begin position="148"/>
        <end position="159"/>
    </location>
</feature>